<comment type="cofactor">
    <cofactor evidence="10">
        <name>Zn(2+)</name>
        <dbReference type="ChEBI" id="CHEBI:29105"/>
    </cofactor>
    <text evidence="10">Binds 1 zinc ion per subunit.</text>
</comment>
<dbReference type="Gene3D" id="3.40.50.300">
    <property type="entry name" value="P-loop containing nucleotide triphosphate hydrolases"/>
    <property type="match status" value="1"/>
</dbReference>
<reference evidence="14 15" key="1">
    <citation type="journal article" date="2018" name="Front. Microbiol.">
        <title>Description and Comparative Genomics of Macrococcus caseolyticus subsp. hominis subsp. nov., Macrococcus goetzii sp. nov., Macrococcus epidermidis sp. nov., and Macrococcus bohemicus sp. nov., Novel Macrococci From Human Clinical Material With Virulence Potential and Suspected Uptake of Foreign DNA by Natural Transformation.</title>
        <authorList>
            <person name="Maslanova I."/>
            <person name="Wertheimer Z."/>
            <person name="Sedlacek I."/>
            <person name="Svec P."/>
            <person name="Indrakova A."/>
            <person name="Kovarovic V."/>
            <person name="Schumann P."/>
            <person name="Sproer C."/>
            <person name="Kralova S."/>
            <person name="Sedo O."/>
            <person name="Kristofova L."/>
            <person name="Vrbovska V."/>
            <person name="Fuzik T."/>
            <person name="Petras P."/>
            <person name="Zdrahal Z."/>
            <person name="Ruzickova V."/>
            <person name="Doskar J."/>
            <person name="Pantucek R."/>
        </authorList>
    </citation>
    <scope>NUCLEOTIDE SEQUENCE [LARGE SCALE GENOMIC DNA]</scope>
    <source>
        <strain evidence="14 15">01/688</strain>
    </source>
</reference>
<keyword evidence="5 10" id="KW-0547">Nucleotide-binding</keyword>
<dbReference type="InterPro" id="IPR030378">
    <property type="entry name" value="G_CP_dom"/>
</dbReference>
<comment type="function">
    <text evidence="10">One of several proteins that assist in the late maturation steps of the functional core of the 30S ribosomal subunit. Helps release RbfA from mature subunits. May play a role in the assembly of ribosomal proteins into the subunit. Circularly permuted GTPase that catalyzes slow GTP hydrolysis, GTPase activity is stimulated by the 30S ribosomal subunit.</text>
</comment>
<dbReference type="InterPro" id="IPR027417">
    <property type="entry name" value="P-loop_NTPase"/>
</dbReference>
<dbReference type="EMBL" id="PZJH01000001">
    <property type="protein sequence ID" value="RAK46050.1"/>
    <property type="molecule type" value="Genomic_DNA"/>
</dbReference>
<dbReference type="Pfam" id="PF03193">
    <property type="entry name" value="RsgA_GTPase"/>
    <property type="match status" value="1"/>
</dbReference>
<feature type="binding site" evidence="10">
    <location>
        <position position="299"/>
    </location>
    <ligand>
        <name>Zn(2+)</name>
        <dbReference type="ChEBI" id="CHEBI:29105"/>
    </ligand>
</feature>
<name>A0A327ZUH8_9STAP</name>
<keyword evidence="15" id="KW-1185">Reference proteome</keyword>
<dbReference type="GO" id="GO:0046872">
    <property type="term" value="F:metal ion binding"/>
    <property type="evidence" value="ECO:0007669"/>
    <property type="project" value="UniProtKB-KW"/>
</dbReference>
<evidence type="ECO:0000256" key="9">
    <source>
        <dbReference type="ARBA" id="ARBA00023134"/>
    </source>
</evidence>
<feature type="domain" description="EngC GTPase" evidence="12">
    <location>
        <begin position="110"/>
        <end position="259"/>
    </location>
</feature>
<keyword evidence="2 10" id="KW-0690">Ribosome biogenesis</keyword>
<dbReference type="GO" id="GO:0005737">
    <property type="term" value="C:cytoplasm"/>
    <property type="evidence" value="ECO:0007669"/>
    <property type="project" value="UniProtKB-SubCell"/>
</dbReference>
<dbReference type="PANTHER" id="PTHR32120">
    <property type="entry name" value="SMALL RIBOSOMAL SUBUNIT BIOGENESIS GTPASE RSGA"/>
    <property type="match status" value="1"/>
</dbReference>
<dbReference type="EC" id="3.6.1.-" evidence="10"/>
<dbReference type="GO" id="GO:0005525">
    <property type="term" value="F:GTP binding"/>
    <property type="evidence" value="ECO:0007669"/>
    <property type="project" value="UniProtKB-UniRule"/>
</dbReference>
<dbReference type="PANTHER" id="PTHR32120:SF10">
    <property type="entry name" value="SMALL RIBOSOMAL SUBUNIT BIOGENESIS GTPASE RSGA"/>
    <property type="match status" value="1"/>
</dbReference>
<dbReference type="GO" id="GO:0042274">
    <property type="term" value="P:ribosomal small subunit biogenesis"/>
    <property type="evidence" value="ECO:0007669"/>
    <property type="project" value="UniProtKB-UniRule"/>
</dbReference>
<dbReference type="NCBIfam" id="TIGR00157">
    <property type="entry name" value="ribosome small subunit-dependent GTPase A"/>
    <property type="match status" value="1"/>
</dbReference>
<keyword evidence="3 10" id="KW-0479">Metal-binding</keyword>
<comment type="subunit">
    <text evidence="10">Monomer. Associates with 30S ribosomal subunit, binds 16S rRNA.</text>
</comment>
<accession>A0A327ZUH8</accession>
<organism evidence="14 15">
    <name type="scientific">Macrococcus epidermidis</name>
    <dbReference type="NCBI Taxonomy" id="1902580"/>
    <lineage>
        <taxon>Bacteria</taxon>
        <taxon>Bacillati</taxon>
        <taxon>Bacillota</taxon>
        <taxon>Bacilli</taxon>
        <taxon>Bacillales</taxon>
        <taxon>Staphylococcaceae</taxon>
        <taxon>Macrococcus</taxon>
    </lineage>
</organism>
<dbReference type="PROSITE" id="PS51721">
    <property type="entry name" value="G_CP"/>
    <property type="match status" value="1"/>
</dbReference>
<gene>
    <name evidence="10 14" type="primary">rsgA</name>
    <name evidence="14" type="ORF">BHU61_00975</name>
</gene>
<feature type="region of interest" description="Disordered" evidence="11">
    <location>
        <begin position="336"/>
        <end position="363"/>
    </location>
</feature>
<evidence type="ECO:0000256" key="4">
    <source>
        <dbReference type="ARBA" id="ARBA00022730"/>
    </source>
</evidence>
<feature type="binding site" evidence="10">
    <location>
        <begin position="149"/>
        <end position="152"/>
    </location>
    <ligand>
        <name>GTP</name>
        <dbReference type="ChEBI" id="CHEBI:37565"/>
    </ligand>
</feature>
<feature type="binding site" evidence="10">
    <location>
        <position position="286"/>
    </location>
    <ligand>
        <name>Zn(2+)</name>
        <dbReference type="ChEBI" id="CHEBI:29105"/>
    </ligand>
</feature>
<dbReference type="Proteomes" id="UP000249808">
    <property type="component" value="Unassembled WGS sequence"/>
</dbReference>
<dbReference type="HAMAP" id="MF_01820">
    <property type="entry name" value="GTPase_RsgA"/>
    <property type="match status" value="1"/>
</dbReference>
<dbReference type="CDD" id="cd01854">
    <property type="entry name" value="YjeQ_EngC"/>
    <property type="match status" value="1"/>
</dbReference>
<dbReference type="Gene3D" id="1.10.40.50">
    <property type="entry name" value="Probable gtpase engc, domain 3"/>
    <property type="match status" value="1"/>
</dbReference>
<evidence type="ECO:0000259" key="12">
    <source>
        <dbReference type="PROSITE" id="PS50936"/>
    </source>
</evidence>
<evidence type="ECO:0000256" key="1">
    <source>
        <dbReference type="ARBA" id="ARBA00022490"/>
    </source>
</evidence>
<evidence type="ECO:0000259" key="13">
    <source>
        <dbReference type="PROSITE" id="PS51721"/>
    </source>
</evidence>
<dbReference type="AlphaFoldDB" id="A0A327ZUH8"/>
<evidence type="ECO:0000313" key="14">
    <source>
        <dbReference type="EMBL" id="RAK46050.1"/>
    </source>
</evidence>
<comment type="caution">
    <text evidence="14">The sequence shown here is derived from an EMBL/GenBank/DDBJ whole genome shotgun (WGS) entry which is preliminary data.</text>
</comment>
<evidence type="ECO:0000256" key="3">
    <source>
        <dbReference type="ARBA" id="ARBA00022723"/>
    </source>
</evidence>
<feature type="binding site" evidence="10">
    <location>
        <position position="293"/>
    </location>
    <ligand>
        <name>Zn(2+)</name>
        <dbReference type="ChEBI" id="CHEBI:29105"/>
    </ligand>
</feature>
<keyword evidence="4 10" id="KW-0699">rRNA-binding</keyword>
<dbReference type="PROSITE" id="PS50936">
    <property type="entry name" value="ENGC_GTPASE"/>
    <property type="match status" value="1"/>
</dbReference>
<evidence type="ECO:0000256" key="11">
    <source>
        <dbReference type="SAM" id="MobiDB-lite"/>
    </source>
</evidence>
<dbReference type="InterPro" id="IPR010914">
    <property type="entry name" value="RsgA_GTPase_dom"/>
</dbReference>
<keyword evidence="1 10" id="KW-0963">Cytoplasm</keyword>
<keyword evidence="9 10" id="KW-0342">GTP-binding</keyword>
<proteinExistence type="inferred from homology"/>
<dbReference type="GO" id="GO:0003924">
    <property type="term" value="F:GTPase activity"/>
    <property type="evidence" value="ECO:0007669"/>
    <property type="project" value="UniProtKB-UniRule"/>
</dbReference>
<feature type="domain" description="CP-type G" evidence="13">
    <location>
        <begin position="100"/>
        <end position="261"/>
    </location>
</feature>
<feature type="binding site" evidence="10">
    <location>
        <position position="291"/>
    </location>
    <ligand>
        <name>Zn(2+)</name>
        <dbReference type="ChEBI" id="CHEBI:29105"/>
    </ligand>
</feature>
<keyword evidence="8 10" id="KW-0694">RNA-binding</keyword>
<evidence type="ECO:0000313" key="15">
    <source>
        <dbReference type="Proteomes" id="UP000249808"/>
    </source>
</evidence>
<evidence type="ECO:0000256" key="6">
    <source>
        <dbReference type="ARBA" id="ARBA00022801"/>
    </source>
</evidence>
<dbReference type="InterPro" id="IPR004881">
    <property type="entry name" value="Ribosome_biogen_GTPase_RsgA"/>
</dbReference>
<dbReference type="SUPFAM" id="SSF52540">
    <property type="entry name" value="P-loop containing nucleoside triphosphate hydrolases"/>
    <property type="match status" value="1"/>
</dbReference>
<sequence>MEILTQLGYNEERKKQANAIDEKLLKARITVQHKGMYRALTENGEYLVQLSGRDKFSSRNLIEVPAVGDFVLIKPFPNEYKGIIQHILPRTQQFIRNAAGNQTKPQIIATNIDYAFLTMSCNDNFNTNRLERYLIATYDSGATPIIIMTKADLITELDKEIMIAELSNVAPTVPVFFVRHDSDNHIETIRTYLKEHKTGTLLGSSGVGKSTLINRLLGKDVMDTGEIRLTDDKGKHTTTHRELLVLDDGGILIDTPGMREFQLWSTGENLGLVTEFEDVENLIIQCKFNDCTHTNEPGCAINTAIESGALTEDRFERYNKYLRELAFIERRNDEAKMSAERNKWKKLTQQGKANRNAKMGKRK</sequence>
<comment type="similarity">
    <text evidence="10">Belongs to the TRAFAC class YlqF/YawG GTPase family. RsgA subfamily.</text>
</comment>
<feature type="binding site" evidence="10">
    <location>
        <begin position="203"/>
        <end position="211"/>
    </location>
    <ligand>
        <name>GTP</name>
        <dbReference type="ChEBI" id="CHEBI:37565"/>
    </ligand>
</feature>
<dbReference type="RefSeq" id="WP_111714220.1">
    <property type="nucleotide sequence ID" value="NZ_JBHSSR010000001.1"/>
</dbReference>
<evidence type="ECO:0000256" key="10">
    <source>
        <dbReference type="HAMAP-Rule" id="MF_01820"/>
    </source>
</evidence>
<evidence type="ECO:0000256" key="7">
    <source>
        <dbReference type="ARBA" id="ARBA00022833"/>
    </source>
</evidence>
<keyword evidence="6 10" id="KW-0378">Hydrolase</keyword>
<protein>
    <recommendedName>
        <fullName evidence="10">Small ribosomal subunit biogenesis GTPase RsgA</fullName>
        <ecNumber evidence="10">3.6.1.-</ecNumber>
    </recommendedName>
</protein>
<evidence type="ECO:0000256" key="2">
    <source>
        <dbReference type="ARBA" id="ARBA00022517"/>
    </source>
</evidence>
<evidence type="ECO:0000256" key="8">
    <source>
        <dbReference type="ARBA" id="ARBA00022884"/>
    </source>
</evidence>
<evidence type="ECO:0000256" key="5">
    <source>
        <dbReference type="ARBA" id="ARBA00022741"/>
    </source>
</evidence>
<dbReference type="GO" id="GO:0019843">
    <property type="term" value="F:rRNA binding"/>
    <property type="evidence" value="ECO:0007669"/>
    <property type="project" value="UniProtKB-KW"/>
</dbReference>
<keyword evidence="7 10" id="KW-0862">Zinc</keyword>
<comment type="subcellular location">
    <subcellularLocation>
        <location evidence="10">Cytoplasm</location>
    </subcellularLocation>
</comment>